<evidence type="ECO:0000256" key="1">
    <source>
        <dbReference type="ARBA" id="ARBA00001698"/>
    </source>
</evidence>
<comment type="similarity">
    <text evidence="5 18">Belongs to the CDS family.</text>
</comment>
<evidence type="ECO:0000256" key="15">
    <source>
        <dbReference type="ARBA" id="ARBA00023136"/>
    </source>
</evidence>
<evidence type="ECO:0000256" key="5">
    <source>
        <dbReference type="ARBA" id="ARBA00010185"/>
    </source>
</evidence>
<dbReference type="GO" id="GO:0004605">
    <property type="term" value="F:phosphatidate cytidylyltransferase activity"/>
    <property type="evidence" value="ECO:0007669"/>
    <property type="project" value="UniProtKB-EC"/>
</dbReference>
<comment type="subcellular location">
    <subcellularLocation>
        <location evidence="2">Cell membrane</location>
        <topology evidence="2">Multi-pass membrane protein</topology>
    </subcellularLocation>
</comment>
<dbReference type="UniPathway" id="UPA00557">
    <property type="reaction ID" value="UER00614"/>
</dbReference>
<dbReference type="Pfam" id="PF01148">
    <property type="entry name" value="CTP_transf_1"/>
    <property type="match status" value="1"/>
</dbReference>
<dbReference type="GO" id="GO:0005886">
    <property type="term" value="C:plasma membrane"/>
    <property type="evidence" value="ECO:0007669"/>
    <property type="project" value="UniProtKB-SubCell"/>
</dbReference>
<accession>A0A6M8SZ57</accession>
<keyword evidence="11 18" id="KW-0812">Transmembrane</keyword>
<evidence type="ECO:0000256" key="8">
    <source>
        <dbReference type="ARBA" id="ARBA00022475"/>
    </source>
</evidence>
<name>A0A6M8SZ57_9NEIS</name>
<keyword evidence="16" id="KW-0594">Phospholipid biosynthesis</keyword>
<dbReference type="RefSeq" id="WP_173534350.1">
    <property type="nucleotide sequence ID" value="NZ_CP054143.1"/>
</dbReference>
<evidence type="ECO:0000256" key="4">
    <source>
        <dbReference type="ARBA" id="ARBA00005189"/>
    </source>
</evidence>
<comment type="pathway">
    <text evidence="4">Lipid metabolism.</text>
</comment>
<dbReference type="PROSITE" id="PS01315">
    <property type="entry name" value="CDS"/>
    <property type="match status" value="1"/>
</dbReference>
<keyword evidence="8" id="KW-1003">Cell membrane</keyword>
<keyword evidence="13 19" id="KW-1133">Transmembrane helix</keyword>
<dbReference type="PANTHER" id="PTHR46382:SF1">
    <property type="entry name" value="PHOSPHATIDATE CYTIDYLYLTRANSFERASE"/>
    <property type="match status" value="1"/>
</dbReference>
<evidence type="ECO:0000256" key="17">
    <source>
        <dbReference type="ARBA" id="ARBA00023264"/>
    </source>
</evidence>
<dbReference type="KEGG" id="dee:HQN60_14585"/>
<feature type="transmembrane region" description="Helical" evidence="19">
    <location>
        <begin position="78"/>
        <end position="96"/>
    </location>
</feature>
<gene>
    <name evidence="20" type="ORF">HQN60_14585</name>
</gene>
<keyword evidence="12 18" id="KW-0548">Nucleotidyltransferase</keyword>
<evidence type="ECO:0000256" key="19">
    <source>
        <dbReference type="SAM" id="Phobius"/>
    </source>
</evidence>
<evidence type="ECO:0000256" key="6">
    <source>
        <dbReference type="ARBA" id="ARBA00012487"/>
    </source>
</evidence>
<comment type="pathway">
    <text evidence="3 18">Phospholipid metabolism; CDP-diacylglycerol biosynthesis; CDP-diacylglycerol from sn-glycerol 3-phosphate: step 3/3.</text>
</comment>
<dbReference type="EC" id="2.7.7.41" evidence="6 18"/>
<proteinExistence type="inferred from homology"/>
<sequence>MLKTRVLTTLLLLPLVLAALFLLPPMAWTLFCGLLMGLAAWEWKNLVGMHGRFSMCYPLLTVVLFLLCSRFAPIYFIYGLLLASLFFWLFLVPFWLKFKWPLNSVGNLNAFSGWALLIPAGLSMIVLRGNGWPLLCVMAIAWVADSFAYFSGKKFGKKKLAPNISPGKSWEGVYGGALAVVCYSLLIPKPFLLLPSIVVLQSQTAQMFVWAIFALVLTAASVMGDLLESLLKRQRGIKDSSHLLPGHGGILDRVDSLLAILPISAAIYLLHLMPL</sequence>
<dbReference type="EMBL" id="CP054143">
    <property type="protein sequence ID" value="QKJ67849.1"/>
    <property type="molecule type" value="Genomic_DNA"/>
</dbReference>
<evidence type="ECO:0000256" key="14">
    <source>
        <dbReference type="ARBA" id="ARBA00023098"/>
    </source>
</evidence>
<keyword evidence="15 19" id="KW-0472">Membrane</keyword>
<evidence type="ECO:0000256" key="13">
    <source>
        <dbReference type="ARBA" id="ARBA00022989"/>
    </source>
</evidence>
<keyword evidence="9" id="KW-0444">Lipid biosynthesis</keyword>
<dbReference type="PANTHER" id="PTHR46382">
    <property type="entry name" value="PHOSPHATIDATE CYTIDYLYLTRANSFERASE"/>
    <property type="match status" value="1"/>
</dbReference>
<organism evidence="20 21">
    <name type="scientific">Deefgea piscis</name>
    <dbReference type="NCBI Taxonomy" id="2739061"/>
    <lineage>
        <taxon>Bacteria</taxon>
        <taxon>Pseudomonadati</taxon>
        <taxon>Pseudomonadota</taxon>
        <taxon>Betaproteobacteria</taxon>
        <taxon>Neisseriales</taxon>
        <taxon>Chitinibacteraceae</taxon>
        <taxon>Deefgea</taxon>
    </lineage>
</organism>
<evidence type="ECO:0000256" key="16">
    <source>
        <dbReference type="ARBA" id="ARBA00023209"/>
    </source>
</evidence>
<comment type="catalytic activity">
    <reaction evidence="1 18">
        <text>a 1,2-diacyl-sn-glycero-3-phosphate + CTP + H(+) = a CDP-1,2-diacyl-sn-glycerol + diphosphate</text>
        <dbReference type="Rhea" id="RHEA:16229"/>
        <dbReference type="ChEBI" id="CHEBI:15378"/>
        <dbReference type="ChEBI" id="CHEBI:33019"/>
        <dbReference type="ChEBI" id="CHEBI:37563"/>
        <dbReference type="ChEBI" id="CHEBI:58332"/>
        <dbReference type="ChEBI" id="CHEBI:58608"/>
        <dbReference type="EC" id="2.7.7.41"/>
    </reaction>
</comment>
<keyword evidence="10 18" id="KW-0808">Transferase</keyword>
<feature type="transmembrane region" description="Helical" evidence="19">
    <location>
        <begin position="132"/>
        <end position="150"/>
    </location>
</feature>
<dbReference type="AlphaFoldDB" id="A0A6M8SZ57"/>
<evidence type="ECO:0000256" key="10">
    <source>
        <dbReference type="ARBA" id="ARBA00022679"/>
    </source>
</evidence>
<evidence type="ECO:0000256" key="9">
    <source>
        <dbReference type="ARBA" id="ARBA00022516"/>
    </source>
</evidence>
<keyword evidence="21" id="KW-1185">Reference proteome</keyword>
<evidence type="ECO:0000313" key="21">
    <source>
        <dbReference type="Proteomes" id="UP000504844"/>
    </source>
</evidence>
<feature type="transmembrane region" description="Helical" evidence="19">
    <location>
        <begin position="170"/>
        <end position="187"/>
    </location>
</feature>
<protein>
    <recommendedName>
        <fullName evidence="7 18">Phosphatidate cytidylyltransferase</fullName>
        <ecNumber evidence="6 18">2.7.7.41</ecNumber>
    </recommendedName>
</protein>
<evidence type="ECO:0000256" key="7">
    <source>
        <dbReference type="ARBA" id="ARBA00019373"/>
    </source>
</evidence>
<evidence type="ECO:0000256" key="18">
    <source>
        <dbReference type="RuleBase" id="RU003938"/>
    </source>
</evidence>
<evidence type="ECO:0000313" key="20">
    <source>
        <dbReference type="EMBL" id="QKJ67849.1"/>
    </source>
</evidence>
<evidence type="ECO:0000256" key="2">
    <source>
        <dbReference type="ARBA" id="ARBA00004651"/>
    </source>
</evidence>
<evidence type="ECO:0000256" key="3">
    <source>
        <dbReference type="ARBA" id="ARBA00005119"/>
    </source>
</evidence>
<dbReference type="InterPro" id="IPR000374">
    <property type="entry name" value="PC_trans"/>
</dbReference>
<feature type="transmembrane region" description="Helical" evidence="19">
    <location>
        <begin position="55"/>
        <end position="72"/>
    </location>
</feature>
<keyword evidence="14" id="KW-0443">Lipid metabolism</keyword>
<evidence type="ECO:0000256" key="11">
    <source>
        <dbReference type="ARBA" id="ARBA00022692"/>
    </source>
</evidence>
<keyword evidence="17" id="KW-1208">Phospholipid metabolism</keyword>
<dbReference type="Proteomes" id="UP000504844">
    <property type="component" value="Chromosome"/>
</dbReference>
<dbReference type="GO" id="GO:0016024">
    <property type="term" value="P:CDP-diacylglycerol biosynthetic process"/>
    <property type="evidence" value="ECO:0007669"/>
    <property type="project" value="UniProtKB-UniPathway"/>
</dbReference>
<evidence type="ECO:0000256" key="12">
    <source>
        <dbReference type="ARBA" id="ARBA00022695"/>
    </source>
</evidence>
<feature type="transmembrane region" description="Helical" evidence="19">
    <location>
        <begin position="207"/>
        <end position="227"/>
    </location>
</feature>
<reference evidence="20 21" key="1">
    <citation type="submission" date="2020-05" db="EMBL/GenBank/DDBJ databases">
        <title>Complete genome sequence of Deefgea sp. D17.</title>
        <authorList>
            <person name="Bae J.-W."/>
            <person name="Han J.E."/>
        </authorList>
    </citation>
    <scope>NUCLEOTIDE SEQUENCE [LARGE SCALE GENOMIC DNA]</scope>
    <source>
        <strain evidence="20 21">D17</strain>
    </source>
</reference>